<keyword evidence="1" id="KW-0472">Membrane</keyword>
<dbReference type="RefSeq" id="WP_256406209.1">
    <property type="nucleotide sequence ID" value="NZ_CP187151.1"/>
</dbReference>
<gene>
    <name evidence="2" type="ORF">ACFSBJ_01850</name>
</gene>
<dbReference type="EMBL" id="JBHUDL010000004">
    <property type="protein sequence ID" value="MFD1632496.1"/>
    <property type="molecule type" value="Genomic_DNA"/>
</dbReference>
<name>A0ABD6CWS5_9EURY</name>
<sequence>MFGTAVVLTFVLVAGVAAPLVLYRLVRAEHDDRAVMDREAAERVARRDVDERDRR</sequence>
<dbReference type="Pfam" id="PF26467">
    <property type="entry name" value="DUF8143"/>
    <property type="match status" value="1"/>
</dbReference>
<keyword evidence="1" id="KW-0812">Transmembrane</keyword>
<dbReference type="AlphaFoldDB" id="A0ABD6CWS5"/>
<reference evidence="2 3" key="1">
    <citation type="journal article" date="2019" name="Int. J. Syst. Evol. Microbiol.">
        <title>The Global Catalogue of Microorganisms (GCM) 10K type strain sequencing project: providing services to taxonomists for standard genome sequencing and annotation.</title>
        <authorList>
            <consortium name="The Broad Institute Genomics Platform"/>
            <consortium name="The Broad Institute Genome Sequencing Center for Infectious Disease"/>
            <person name="Wu L."/>
            <person name="Ma J."/>
        </authorList>
    </citation>
    <scope>NUCLEOTIDE SEQUENCE [LARGE SCALE GENOMIC DNA]</scope>
    <source>
        <strain evidence="2 3">CGMCC 1.10594</strain>
    </source>
</reference>
<evidence type="ECO:0008006" key="4">
    <source>
        <dbReference type="Google" id="ProtNLM"/>
    </source>
</evidence>
<evidence type="ECO:0000256" key="1">
    <source>
        <dbReference type="SAM" id="Phobius"/>
    </source>
</evidence>
<keyword evidence="3" id="KW-1185">Reference proteome</keyword>
<feature type="transmembrane region" description="Helical" evidence="1">
    <location>
        <begin position="6"/>
        <end position="26"/>
    </location>
</feature>
<evidence type="ECO:0000313" key="2">
    <source>
        <dbReference type="EMBL" id="MFD1632496.1"/>
    </source>
</evidence>
<evidence type="ECO:0000313" key="3">
    <source>
        <dbReference type="Proteomes" id="UP001597075"/>
    </source>
</evidence>
<protein>
    <recommendedName>
        <fullName evidence="4">Preprotein translocase subunit TatA</fullName>
    </recommendedName>
</protein>
<dbReference type="InterPro" id="IPR058456">
    <property type="entry name" value="DUF8143"/>
</dbReference>
<keyword evidence="1" id="KW-1133">Transmembrane helix</keyword>
<proteinExistence type="predicted"/>
<accession>A0ABD6CWS5</accession>
<organism evidence="2 3">
    <name type="scientific">Haloplanus ruber</name>
    <dbReference type="NCBI Taxonomy" id="869892"/>
    <lineage>
        <taxon>Archaea</taxon>
        <taxon>Methanobacteriati</taxon>
        <taxon>Methanobacteriota</taxon>
        <taxon>Stenosarchaea group</taxon>
        <taxon>Halobacteria</taxon>
        <taxon>Halobacteriales</taxon>
        <taxon>Haloferacaceae</taxon>
        <taxon>Haloplanus</taxon>
    </lineage>
</organism>
<comment type="caution">
    <text evidence="2">The sequence shown here is derived from an EMBL/GenBank/DDBJ whole genome shotgun (WGS) entry which is preliminary data.</text>
</comment>
<dbReference type="Proteomes" id="UP001597075">
    <property type="component" value="Unassembled WGS sequence"/>
</dbReference>